<dbReference type="EMBL" id="FNEZ01000004">
    <property type="protein sequence ID" value="SDK14672.1"/>
    <property type="molecule type" value="Genomic_DNA"/>
</dbReference>
<evidence type="ECO:0000313" key="3">
    <source>
        <dbReference type="EMBL" id="SDK14672.1"/>
    </source>
</evidence>
<name>A0A1G8ZHR8_9FLAO</name>
<gene>
    <name evidence="3" type="ORF">SAMN04487935_2605</name>
</gene>
<feature type="chain" id="PRO_5011667066" description="DUF6799 domain-containing protein" evidence="1">
    <location>
        <begin position="28"/>
        <end position="112"/>
    </location>
</feature>
<accession>A0A1G8ZHR8</accession>
<feature type="domain" description="DUF6799" evidence="2">
    <location>
        <begin position="38"/>
        <end position="99"/>
    </location>
</feature>
<evidence type="ECO:0000259" key="2">
    <source>
        <dbReference type="Pfam" id="PF20606"/>
    </source>
</evidence>
<evidence type="ECO:0000313" key="4">
    <source>
        <dbReference type="Proteomes" id="UP000199580"/>
    </source>
</evidence>
<evidence type="ECO:0000256" key="1">
    <source>
        <dbReference type="SAM" id="SignalP"/>
    </source>
</evidence>
<feature type="signal peptide" evidence="1">
    <location>
        <begin position="1"/>
        <end position="27"/>
    </location>
</feature>
<reference evidence="3 4" key="1">
    <citation type="submission" date="2016-10" db="EMBL/GenBank/DDBJ databases">
        <authorList>
            <person name="de Groot N.N."/>
        </authorList>
    </citation>
    <scope>NUCLEOTIDE SEQUENCE [LARGE SCALE GENOMIC DNA]</scope>
    <source>
        <strain evidence="3 4">CGMCC 1.10076</strain>
    </source>
</reference>
<proteinExistence type="predicted"/>
<dbReference type="RefSeq" id="WP_091396313.1">
    <property type="nucleotide sequence ID" value="NZ_BKAI01000009.1"/>
</dbReference>
<sequence length="112" mass="12226">MKTFNTYKLLFTSLCLGLFLLSGTAHAQSSKLNVSVIKDCCMMTEGKMMQLKNGQLTPIKKPVILANGTKVKRNGKCILPDGTKIRMVEGNCMDNSGKLDNCAVVDKPKKVS</sequence>
<keyword evidence="4" id="KW-1185">Reference proteome</keyword>
<organism evidence="3 4">
    <name type="scientific">Flavobacterium noncentrifugens</name>
    <dbReference type="NCBI Taxonomy" id="1128970"/>
    <lineage>
        <taxon>Bacteria</taxon>
        <taxon>Pseudomonadati</taxon>
        <taxon>Bacteroidota</taxon>
        <taxon>Flavobacteriia</taxon>
        <taxon>Flavobacteriales</taxon>
        <taxon>Flavobacteriaceae</taxon>
        <taxon>Flavobacterium</taxon>
    </lineage>
</organism>
<dbReference type="AlphaFoldDB" id="A0A1G8ZHR8"/>
<dbReference type="Pfam" id="PF20606">
    <property type="entry name" value="DUF6799"/>
    <property type="match status" value="1"/>
</dbReference>
<protein>
    <recommendedName>
        <fullName evidence="2">DUF6799 domain-containing protein</fullName>
    </recommendedName>
</protein>
<dbReference type="InterPro" id="IPR046478">
    <property type="entry name" value="DUF6799"/>
</dbReference>
<dbReference type="Proteomes" id="UP000199580">
    <property type="component" value="Unassembled WGS sequence"/>
</dbReference>
<dbReference type="STRING" id="1128970.SAMN04487935_2605"/>
<dbReference type="OrthoDB" id="883429at2"/>
<keyword evidence="1" id="KW-0732">Signal</keyword>